<dbReference type="InterPro" id="IPR023115">
    <property type="entry name" value="TIF_IF2_dom3"/>
</dbReference>
<dbReference type="GO" id="GO:0005739">
    <property type="term" value="C:mitochondrion"/>
    <property type="evidence" value="ECO:0007669"/>
    <property type="project" value="TreeGrafter"/>
</dbReference>
<dbReference type="Gene3D" id="3.40.50.10050">
    <property type="entry name" value="Translation initiation factor IF- 2, domain 3"/>
    <property type="match status" value="1"/>
</dbReference>
<dbReference type="AlphaFoldDB" id="A0A6J0JFL0"/>
<dbReference type="KEGG" id="rsz:108806247"/>
<organism evidence="5 6">
    <name type="scientific">Raphanus sativus</name>
    <name type="common">Radish</name>
    <name type="synonym">Raphanus raphanistrum var. sativus</name>
    <dbReference type="NCBI Taxonomy" id="3726"/>
    <lineage>
        <taxon>Eukaryota</taxon>
        <taxon>Viridiplantae</taxon>
        <taxon>Streptophyta</taxon>
        <taxon>Embryophyta</taxon>
        <taxon>Tracheophyta</taxon>
        <taxon>Spermatophyta</taxon>
        <taxon>Magnoliopsida</taxon>
        <taxon>eudicotyledons</taxon>
        <taxon>Gunneridae</taxon>
        <taxon>Pentapetalae</taxon>
        <taxon>rosids</taxon>
        <taxon>malvids</taxon>
        <taxon>Brassicales</taxon>
        <taxon>Brassicaceae</taxon>
        <taxon>Brassiceae</taxon>
        <taxon>Raphanus</taxon>
    </lineage>
</organism>
<dbReference type="PANTHER" id="PTHR43381:SF17">
    <property type="entry name" value="GENOME ASSEMBLY, CHROMOSOME: A09"/>
    <property type="match status" value="1"/>
</dbReference>
<dbReference type="Pfam" id="PF11987">
    <property type="entry name" value="IF-2"/>
    <property type="match status" value="1"/>
</dbReference>
<evidence type="ECO:0000313" key="6">
    <source>
        <dbReference type="RefSeq" id="XP_018433811.1"/>
    </source>
</evidence>
<dbReference type="GO" id="GO:0005525">
    <property type="term" value="F:GTP binding"/>
    <property type="evidence" value="ECO:0007669"/>
    <property type="project" value="UniProtKB-KW"/>
</dbReference>
<gene>
    <name evidence="6" type="primary">LOC108806247</name>
</gene>
<keyword evidence="5" id="KW-1185">Reference proteome</keyword>
<evidence type="ECO:0000313" key="5">
    <source>
        <dbReference type="Proteomes" id="UP000504610"/>
    </source>
</evidence>
<accession>A0A6J0JFL0</accession>
<feature type="domain" description="Translation initiation factor IF- 2" evidence="3">
    <location>
        <begin position="54"/>
        <end position="147"/>
    </location>
</feature>
<keyword evidence="2" id="KW-0342">GTP-binding</keyword>
<dbReference type="InterPro" id="IPR009000">
    <property type="entry name" value="Transl_B-barrel_sf"/>
</dbReference>
<dbReference type="SUPFAM" id="SSF52156">
    <property type="entry name" value="Initiation factor IF2/eIF5b, domain 3"/>
    <property type="match status" value="1"/>
</dbReference>
<dbReference type="Gene3D" id="2.40.30.10">
    <property type="entry name" value="Translation factors"/>
    <property type="match status" value="1"/>
</dbReference>
<dbReference type="InterPro" id="IPR036925">
    <property type="entry name" value="TIF_IF2_dom3_sf"/>
</dbReference>
<keyword evidence="1" id="KW-0547">Nucleotide-binding</keyword>
<dbReference type="PANTHER" id="PTHR43381">
    <property type="entry name" value="TRANSLATION INITIATION FACTOR IF-2-RELATED"/>
    <property type="match status" value="1"/>
</dbReference>
<dbReference type="InterPro" id="IPR029459">
    <property type="entry name" value="EFTU-type"/>
</dbReference>
<dbReference type="Pfam" id="PF14578">
    <property type="entry name" value="GTP_EFTU_D4"/>
    <property type="match status" value="1"/>
</dbReference>
<dbReference type="Proteomes" id="UP000504610">
    <property type="component" value="Chromosome 6"/>
</dbReference>
<sequence length="297" mass="33312">MSQRESEYRIRRATASYLREKGEVLEEESITREYGLYTAMNNVMRCLKKPQEEEEEEEGVYAIASTFGYLYELVLHLTSPEVNIPVTGLGVGPVTPGDIRKATQLRKKHTTVLAFQVEVTPKASQQAQTLGVKIICGDTIQHLCQQFREFNKELGEDKKESESDVAQVSPCLLSILPKCVLNKEDPIVLGVYVVEGFVKVGTPLCIPNRAFVNIGRVAWIQKDQRPVEFAREGDMVIIKIVAADPKTQQGMLLGIDFDETDVLVSRTSRVAVYQVEINPSNGEKKIEQTNEMPSSFE</sequence>
<protein>
    <submittedName>
        <fullName evidence="6">Uncharacterized protein LOC108806247</fullName>
    </submittedName>
</protein>
<name>A0A6J0JFL0_RAPSA</name>
<dbReference type="OrthoDB" id="4928at2759"/>
<dbReference type="RefSeq" id="XP_018433811.1">
    <property type="nucleotide sequence ID" value="XM_018578309.2"/>
</dbReference>
<reference evidence="5" key="1">
    <citation type="journal article" date="2019" name="Database">
        <title>The radish genome database (RadishGD): an integrated information resource for radish genomics.</title>
        <authorList>
            <person name="Yu H.J."/>
            <person name="Baek S."/>
            <person name="Lee Y.J."/>
            <person name="Cho A."/>
            <person name="Mun J.H."/>
        </authorList>
    </citation>
    <scope>NUCLEOTIDE SEQUENCE [LARGE SCALE GENOMIC DNA]</scope>
    <source>
        <strain evidence="5">cv. WK10039</strain>
    </source>
</reference>
<evidence type="ECO:0000256" key="1">
    <source>
        <dbReference type="ARBA" id="ARBA00022741"/>
    </source>
</evidence>
<evidence type="ECO:0000259" key="4">
    <source>
        <dbReference type="Pfam" id="PF14578"/>
    </source>
</evidence>
<evidence type="ECO:0000259" key="3">
    <source>
        <dbReference type="Pfam" id="PF11987"/>
    </source>
</evidence>
<evidence type="ECO:0000256" key="2">
    <source>
        <dbReference type="ARBA" id="ARBA00023134"/>
    </source>
</evidence>
<dbReference type="InterPro" id="IPR015760">
    <property type="entry name" value="TIF_IF2"/>
</dbReference>
<dbReference type="SUPFAM" id="SSF50447">
    <property type="entry name" value="Translation proteins"/>
    <property type="match status" value="1"/>
</dbReference>
<dbReference type="GO" id="GO:0003743">
    <property type="term" value="F:translation initiation factor activity"/>
    <property type="evidence" value="ECO:0007669"/>
    <property type="project" value="TreeGrafter"/>
</dbReference>
<feature type="domain" description="Elongation factor Tu-type" evidence="4">
    <location>
        <begin position="170"/>
        <end position="242"/>
    </location>
</feature>
<dbReference type="GeneID" id="108806247"/>
<reference evidence="6" key="2">
    <citation type="submission" date="2025-08" db="UniProtKB">
        <authorList>
            <consortium name="RefSeq"/>
        </authorList>
    </citation>
    <scope>IDENTIFICATION</scope>
    <source>
        <tissue evidence="6">Leaf</tissue>
    </source>
</reference>
<proteinExistence type="predicted"/>